<feature type="signal peptide" evidence="1">
    <location>
        <begin position="1"/>
        <end position="19"/>
    </location>
</feature>
<dbReference type="PANTHER" id="PTHR11731:SF193">
    <property type="entry name" value="DIPEPTIDYL PEPTIDASE 9"/>
    <property type="match status" value="1"/>
</dbReference>
<dbReference type="InterPro" id="IPR002469">
    <property type="entry name" value="Peptidase_S9B_N"/>
</dbReference>
<sequence length="738" mass="82868">MRTAIFAAGILLAAGTSHAEDLTIERLVGSPSLDGPRVAGLKLAPDGSRVTFLKGKDRDFRILDLWEYHIASGETRMLVDSDDILGGEEEELSEVEKARRERQRIRSSGIVEYHYSKDGKRLLFPLGGDLYVLEIGADEAKRLTETDAFETDAKFSPKGNYVSFIRDQNLFVVDVETGTEIQLSSEGGDTILIGMAEFVAQEEMGRDTGYWWAPDESRIAFTRVDESPVKLVNRYELSGDGGVTTIEQRYPFAGTPNVTVDLGVVTLEDQKTQWIDLGDEEDIYLARVNWLPDSRHVAFQRESRDQKQLDLVFADLESCTNRTVLTERAETWLNLHNNLRFLKNSDRFIWSSEKSGYRHLYLYDLSGKELAPLTAGDWVVSGIKQVDEKGGKLYFTGFHETPIESHLYSVSLTPDPKSLTRLTVEKGSHNVSVSRDASVFVDNYSAPKVPPRAALKKIDGTLITWIEENPLDGDHPYAPYLDKHVEPEFGTLKAEDGTILHYSLMKPADFDAKKTYPAVVNVYGGPGVQRVRNSWSIDFDQILARNGYVVFKLDNRGSTNRGKAFEDVIYHNMGSAEVSDQVTGAAFLASLEYVDADRIGVYGWSYGGYMTIELLSKASEIFKAGMSVAPVTDWRLYDTHYTERFLGMPDEGDAYEISSVFPYIEGIKPNSLRLVHGMADDNVFFDNAVKLMSHLQEKGVPFELMTYPGKRHGISGQATRKHLWTDTLDFFDRKLSAD</sequence>
<dbReference type="RefSeq" id="WP_188873822.1">
    <property type="nucleotide sequence ID" value="NZ_BMOV01000006.1"/>
</dbReference>
<evidence type="ECO:0000313" key="5">
    <source>
        <dbReference type="Proteomes" id="UP000602381"/>
    </source>
</evidence>
<evidence type="ECO:0000313" key="4">
    <source>
        <dbReference type="EMBL" id="GGO12906.1"/>
    </source>
</evidence>
<dbReference type="SUPFAM" id="SSF82171">
    <property type="entry name" value="DPP6 N-terminal domain-like"/>
    <property type="match status" value="1"/>
</dbReference>
<dbReference type="InterPro" id="IPR050278">
    <property type="entry name" value="Serine_Prot_S9B/DPPIV"/>
</dbReference>
<accession>A0ABQ2LG28</accession>
<name>A0ABQ2LG28_9PROT</name>
<evidence type="ECO:0000259" key="2">
    <source>
        <dbReference type="Pfam" id="PF00326"/>
    </source>
</evidence>
<dbReference type="Pfam" id="PF00326">
    <property type="entry name" value="Peptidase_S9"/>
    <property type="match status" value="1"/>
</dbReference>
<dbReference type="Proteomes" id="UP000602381">
    <property type="component" value="Unassembled WGS sequence"/>
</dbReference>
<dbReference type="SUPFAM" id="SSF53474">
    <property type="entry name" value="alpha/beta-Hydrolases"/>
    <property type="match status" value="1"/>
</dbReference>
<proteinExistence type="predicted"/>
<dbReference type="InterPro" id="IPR001375">
    <property type="entry name" value="Peptidase_S9_cat"/>
</dbReference>
<keyword evidence="5" id="KW-1185">Reference proteome</keyword>
<dbReference type="PANTHER" id="PTHR11731">
    <property type="entry name" value="PROTEASE FAMILY S9B,C DIPEPTIDYL-PEPTIDASE IV-RELATED"/>
    <property type="match status" value="1"/>
</dbReference>
<feature type="domain" description="Peptidase S9 prolyl oligopeptidase catalytic" evidence="2">
    <location>
        <begin position="541"/>
        <end position="736"/>
    </location>
</feature>
<dbReference type="Gene3D" id="3.40.50.1820">
    <property type="entry name" value="alpha/beta hydrolase"/>
    <property type="match status" value="1"/>
</dbReference>
<dbReference type="EMBL" id="BMOV01000006">
    <property type="protein sequence ID" value="GGO12906.1"/>
    <property type="molecule type" value="Genomic_DNA"/>
</dbReference>
<evidence type="ECO:0000256" key="1">
    <source>
        <dbReference type="SAM" id="SignalP"/>
    </source>
</evidence>
<evidence type="ECO:0000259" key="3">
    <source>
        <dbReference type="Pfam" id="PF00930"/>
    </source>
</evidence>
<keyword evidence="1" id="KW-0732">Signal</keyword>
<comment type="caution">
    <text evidence="4">The sequence shown here is derived from an EMBL/GenBank/DDBJ whole genome shotgun (WGS) entry which is preliminary data.</text>
</comment>
<dbReference type="Pfam" id="PF00930">
    <property type="entry name" value="DPPIV_N"/>
    <property type="match status" value="1"/>
</dbReference>
<feature type="domain" description="Dipeptidylpeptidase IV N-terminal" evidence="3">
    <location>
        <begin position="124"/>
        <end position="451"/>
    </location>
</feature>
<protein>
    <submittedName>
        <fullName evidence="4">Peptidase S9</fullName>
    </submittedName>
</protein>
<gene>
    <name evidence="4" type="primary">dpp4</name>
    <name evidence="4" type="ORF">GCM10007972_18480</name>
</gene>
<reference evidence="5" key="1">
    <citation type="journal article" date="2019" name="Int. J. Syst. Evol. Microbiol.">
        <title>The Global Catalogue of Microorganisms (GCM) 10K type strain sequencing project: providing services to taxonomists for standard genome sequencing and annotation.</title>
        <authorList>
            <consortium name="The Broad Institute Genomics Platform"/>
            <consortium name="The Broad Institute Genome Sequencing Center for Infectious Disease"/>
            <person name="Wu L."/>
            <person name="Ma J."/>
        </authorList>
    </citation>
    <scope>NUCLEOTIDE SEQUENCE [LARGE SCALE GENOMIC DNA]</scope>
    <source>
        <strain evidence="5">JCM 17843</strain>
    </source>
</reference>
<feature type="chain" id="PRO_5045125613" evidence="1">
    <location>
        <begin position="20"/>
        <end position="738"/>
    </location>
</feature>
<dbReference type="InterPro" id="IPR029058">
    <property type="entry name" value="AB_hydrolase_fold"/>
</dbReference>
<dbReference type="Gene3D" id="2.140.10.30">
    <property type="entry name" value="Dipeptidylpeptidase IV, N-terminal domain"/>
    <property type="match status" value="1"/>
</dbReference>
<organism evidence="4 5">
    <name type="scientific">Iodidimonas muriae</name>
    <dbReference type="NCBI Taxonomy" id="261467"/>
    <lineage>
        <taxon>Bacteria</taxon>
        <taxon>Pseudomonadati</taxon>
        <taxon>Pseudomonadota</taxon>
        <taxon>Alphaproteobacteria</taxon>
        <taxon>Iodidimonadales</taxon>
        <taxon>Iodidimonadaceae</taxon>
        <taxon>Iodidimonas</taxon>
    </lineage>
</organism>